<sequence length="572" mass="64212">MEHDTLNWLNLADKFASDGDLKGMRACARELWEIDAESMDGAAVMAEAALYTGDHEEAHALVDEILRKKPRHLRGRLVAAGLAAVEFRLDQEIPELHALVQELERKLWALTPDEPYYKIVQYLVEKARGWLADGYYLAAQPDKAAEMLLAYSKNAADDDEKAAAYSKFLFMRNYRELGSLEGRDLALKYENMLNVTPYLHENVKKLPEKKLKIGYISPDFRQHAVANFVAPLLKNFDGSRFSVYAYSLGQRDDVTKRLMASPVVWRDLRGRSPRTAARLIAEDQIDILVDLSGHSQNNAMPIMALRPAPVQVAGIGYMNTTGLSTVDYFLSDEVCLPAGDMAAQGFTEKILRLPHSHLCYVPGAVREIPAAGTEAPCLKNGYVTFGSFNNLAKVTDETLLLWRGILDQVRSSKLVLKGKICSIESGRAILRDRLKRLSFDLSKVEMRPYSPDYMEQYRDIDIALDTMPYNGGLTTCEALFMGVPVVSIRGRRHGSRFGASILVNAGVKELVVENDINYVRRAVQLGNSPELIGAYHSGLRANMLKSPLMDVQGYMRELERGYCEIWRNFCTI</sequence>
<dbReference type="InterPro" id="IPR029489">
    <property type="entry name" value="OGT/SEC/SPY_C"/>
</dbReference>
<proteinExistence type="predicted"/>
<dbReference type="RefSeq" id="WP_074573539.1">
    <property type="nucleotide sequence ID" value="NZ_FNJQ01000050.1"/>
</dbReference>
<dbReference type="InterPro" id="IPR011990">
    <property type="entry name" value="TPR-like_helical_dom_sf"/>
</dbReference>
<dbReference type="InterPro" id="IPR051939">
    <property type="entry name" value="Glycosyltr_41/O-GlcNAc_trsf"/>
</dbReference>
<keyword evidence="4" id="KW-0677">Repeat</keyword>
<accession>A0A1H0VC22</accession>
<evidence type="ECO:0000256" key="1">
    <source>
        <dbReference type="ARBA" id="ARBA00004922"/>
    </source>
</evidence>
<evidence type="ECO:0000256" key="3">
    <source>
        <dbReference type="ARBA" id="ARBA00022679"/>
    </source>
</evidence>
<dbReference type="OrthoDB" id="1660777at2"/>
<evidence type="ECO:0000256" key="4">
    <source>
        <dbReference type="ARBA" id="ARBA00022737"/>
    </source>
</evidence>
<dbReference type="Gene3D" id="3.40.50.11380">
    <property type="match status" value="1"/>
</dbReference>
<evidence type="ECO:0000313" key="8">
    <source>
        <dbReference type="Proteomes" id="UP000182412"/>
    </source>
</evidence>
<organism evidence="7 8">
    <name type="scientific">Selenomonas ruminantium</name>
    <dbReference type="NCBI Taxonomy" id="971"/>
    <lineage>
        <taxon>Bacteria</taxon>
        <taxon>Bacillati</taxon>
        <taxon>Bacillota</taxon>
        <taxon>Negativicutes</taxon>
        <taxon>Selenomonadales</taxon>
        <taxon>Selenomonadaceae</taxon>
        <taxon>Selenomonas</taxon>
    </lineage>
</organism>
<keyword evidence="3 7" id="KW-0808">Transferase</keyword>
<dbReference type="Proteomes" id="UP000182412">
    <property type="component" value="Unassembled WGS sequence"/>
</dbReference>
<dbReference type="PANTHER" id="PTHR44835:SF1">
    <property type="entry name" value="PROTEIN O-GLCNAC TRANSFERASE"/>
    <property type="match status" value="1"/>
</dbReference>
<keyword evidence="2" id="KW-0328">Glycosyltransferase</keyword>
<protein>
    <submittedName>
        <fullName evidence="7">Glycosyl transferase family 41</fullName>
    </submittedName>
</protein>
<dbReference type="SUPFAM" id="SSF48452">
    <property type="entry name" value="TPR-like"/>
    <property type="match status" value="1"/>
</dbReference>
<keyword evidence="5" id="KW-0802">TPR repeat</keyword>
<dbReference type="PANTHER" id="PTHR44835">
    <property type="entry name" value="UDP-N-ACETYLGLUCOSAMINE--PEPTIDE N-ACETYLGLUCOSAMINYLTRANSFERASE SPINDLY-RELATED"/>
    <property type="match status" value="1"/>
</dbReference>
<evidence type="ECO:0000259" key="6">
    <source>
        <dbReference type="Pfam" id="PF13844"/>
    </source>
</evidence>
<dbReference type="SUPFAM" id="SSF53756">
    <property type="entry name" value="UDP-Glycosyltransferase/glycogen phosphorylase"/>
    <property type="match status" value="1"/>
</dbReference>
<dbReference type="Pfam" id="PF13844">
    <property type="entry name" value="Glyco_transf_41"/>
    <property type="match status" value="2"/>
</dbReference>
<comment type="pathway">
    <text evidence="1">Protein modification; protein glycosylation.</text>
</comment>
<dbReference type="AlphaFoldDB" id="A0A1H0VC22"/>
<name>A0A1H0VC22_SELRU</name>
<reference evidence="7 8" key="1">
    <citation type="submission" date="2016-10" db="EMBL/GenBank/DDBJ databases">
        <authorList>
            <person name="de Groot N.N."/>
        </authorList>
    </citation>
    <scope>NUCLEOTIDE SEQUENCE [LARGE SCALE GENOMIC DNA]</scope>
    <source>
        <strain evidence="7 8">S137</strain>
    </source>
</reference>
<evidence type="ECO:0000256" key="5">
    <source>
        <dbReference type="ARBA" id="ARBA00022803"/>
    </source>
</evidence>
<feature type="domain" description="O-GlcNAc transferase C-terminal" evidence="6">
    <location>
        <begin position="184"/>
        <end position="357"/>
    </location>
</feature>
<feature type="domain" description="O-GlcNAc transferase C-terminal" evidence="6">
    <location>
        <begin position="378"/>
        <end position="558"/>
    </location>
</feature>
<gene>
    <name evidence="7" type="ORF">SAMN05216366_1503</name>
</gene>
<evidence type="ECO:0000256" key="2">
    <source>
        <dbReference type="ARBA" id="ARBA00022676"/>
    </source>
</evidence>
<dbReference type="GO" id="GO:0016757">
    <property type="term" value="F:glycosyltransferase activity"/>
    <property type="evidence" value="ECO:0007669"/>
    <property type="project" value="UniProtKB-KW"/>
</dbReference>
<evidence type="ECO:0000313" key="7">
    <source>
        <dbReference type="EMBL" id="SDP75894.1"/>
    </source>
</evidence>
<dbReference type="Gene3D" id="3.40.50.2000">
    <property type="entry name" value="Glycogen Phosphorylase B"/>
    <property type="match status" value="1"/>
</dbReference>
<dbReference type="EMBL" id="FNJQ01000050">
    <property type="protein sequence ID" value="SDP75894.1"/>
    <property type="molecule type" value="Genomic_DNA"/>
</dbReference>